<reference evidence="2" key="2">
    <citation type="submission" date="2023-05" db="EMBL/GenBank/DDBJ databases">
        <authorList>
            <consortium name="Lawrence Berkeley National Laboratory"/>
            <person name="Steindorff A."/>
            <person name="Hensen N."/>
            <person name="Bonometti L."/>
            <person name="Westerberg I."/>
            <person name="Brannstrom I.O."/>
            <person name="Guillou S."/>
            <person name="Cros-Aarteil S."/>
            <person name="Calhoun S."/>
            <person name="Haridas S."/>
            <person name="Kuo A."/>
            <person name="Mondo S."/>
            <person name="Pangilinan J."/>
            <person name="Riley R."/>
            <person name="Labutti K."/>
            <person name="Andreopoulos B."/>
            <person name="Lipzen A."/>
            <person name="Chen C."/>
            <person name="Yanf M."/>
            <person name="Daum C."/>
            <person name="Ng V."/>
            <person name="Clum A."/>
            <person name="Ohm R."/>
            <person name="Martin F."/>
            <person name="Silar P."/>
            <person name="Natvig D."/>
            <person name="Lalanne C."/>
            <person name="Gautier V."/>
            <person name="Ament-Velasquez S.L."/>
            <person name="Kruys A."/>
            <person name="Hutchinson M.I."/>
            <person name="Powell A.J."/>
            <person name="Barry K."/>
            <person name="Miller A.N."/>
            <person name="Grigoriev I.V."/>
            <person name="Debuchy R."/>
            <person name="Gladieux P."/>
            <person name="Thoren M.H."/>
            <person name="Johannesson H."/>
        </authorList>
    </citation>
    <scope>NUCLEOTIDE SEQUENCE</scope>
    <source>
        <strain evidence="2">CBS 990.96</strain>
    </source>
</reference>
<comment type="caution">
    <text evidence="2">The sequence shown here is derived from an EMBL/GenBank/DDBJ whole genome shotgun (WGS) entry which is preliminary data.</text>
</comment>
<gene>
    <name evidence="2" type="ORF">QBC38DRAFT_224649</name>
</gene>
<dbReference type="EMBL" id="MU865292">
    <property type="protein sequence ID" value="KAK4231515.1"/>
    <property type="molecule type" value="Genomic_DNA"/>
</dbReference>
<keyword evidence="1" id="KW-1133">Transmembrane helix</keyword>
<evidence type="ECO:0000313" key="3">
    <source>
        <dbReference type="Proteomes" id="UP001301958"/>
    </source>
</evidence>
<organism evidence="2 3">
    <name type="scientific">Podospora fimiseda</name>
    <dbReference type="NCBI Taxonomy" id="252190"/>
    <lineage>
        <taxon>Eukaryota</taxon>
        <taxon>Fungi</taxon>
        <taxon>Dikarya</taxon>
        <taxon>Ascomycota</taxon>
        <taxon>Pezizomycotina</taxon>
        <taxon>Sordariomycetes</taxon>
        <taxon>Sordariomycetidae</taxon>
        <taxon>Sordariales</taxon>
        <taxon>Podosporaceae</taxon>
        <taxon>Podospora</taxon>
    </lineage>
</organism>
<proteinExistence type="predicted"/>
<accession>A0AAN7H810</accession>
<reference evidence="2" key="1">
    <citation type="journal article" date="2023" name="Mol. Phylogenet. Evol.">
        <title>Genome-scale phylogeny and comparative genomics of the fungal order Sordariales.</title>
        <authorList>
            <person name="Hensen N."/>
            <person name="Bonometti L."/>
            <person name="Westerberg I."/>
            <person name="Brannstrom I.O."/>
            <person name="Guillou S."/>
            <person name="Cros-Aarteil S."/>
            <person name="Calhoun S."/>
            <person name="Haridas S."/>
            <person name="Kuo A."/>
            <person name="Mondo S."/>
            <person name="Pangilinan J."/>
            <person name="Riley R."/>
            <person name="LaButti K."/>
            <person name="Andreopoulos B."/>
            <person name="Lipzen A."/>
            <person name="Chen C."/>
            <person name="Yan M."/>
            <person name="Daum C."/>
            <person name="Ng V."/>
            <person name="Clum A."/>
            <person name="Steindorff A."/>
            <person name="Ohm R.A."/>
            <person name="Martin F."/>
            <person name="Silar P."/>
            <person name="Natvig D.O."/>
            <person name="Lalanne C."/>
            <person name="Gautier V."/>
            <person name="Ament-Velasquez S.L."/>
            <person name="Kruys A."/>
            <person name="Hutchinson M.I."/>
            <person name="Powell A.J."/>
            <person name="Barry K."/>
            <person name="Miller A.N."/>
            <person name="Grigoriev I.V."/>
            <person name="Debuchy R."/>
            <person name="Gladieux P."/>
            <person name="Hiltunen Thoren M."/>
            <person name="Johannesson H."/>
        </authorList>
    </citation>
    <scope>NUCLEOTIDE SEQUENCE</scope>
    <source>
        <strain evidence="2">CBS 990.96</strain>
    </source>
</reference>
<evidence type="ECO:0000256" key="1">
    <source>
        <dbReference type="SAM" id="Phobius"/>
    </source>
</evidence>
<dbReference type="Proteomes" id="UP001301958">
    <property type="component" value="Unassembled WGS sequence"/>
</dbReference>
<protein>
    <submittedName>
        <fullName evidence="2">Uncharacterized protein</fullName>
    </submittedName>
</protein>
<evidence type="ECO:0000313" key="2">
    <source>
        <dbReference type="EMBL" id="KAK4231515.1"/>
    </source>
</evidence>
<keyword evidence="1" id="KW-0472">Membrane</keyword>
<dbReference type="AlphaFoldDB" id="A0AAN7H810"/>
<sequence length="117" mass="13479">MVAVIFLWFGCCRAFGYSKKGREVIGFSFFTLRDKLVEVKFSLGLARLEAEKKGIPIILLEVLERKGCGRVCVCGMEIMPGRKILDNCLSRKTLAHSLFFLLFFNFPFFLYLFFVLC</sequence>
<name>A0AAN7H810_9PEZI</name>
<keyword evidence="3" id="KW-1185">Reference proteome</keyword>
<keyword evidence="1" id="KW-0812">Transmembrane</keyword>
<feature type="transmembrane region" description="Helical" evidence="1">
    <location>
        <begin position="94"/>
        <end position="116"/>
    </location>
</feature>